<dbReference type="InterPro" id="IPR013520">
    <property type="entry name" value="Ribonucl_H"/>
</dbReference>
<dbReference type="PANTHER" id="PTHR11046">
    <property type="entry name" value="OLIGORIBONUCLEASE, MITOCHONDRIAL"/>
    <property type="match status" value="1"/>
</dbReference>
<reference evidence="6" key="1">
    <citation type="submission" date="2022-07" db="EMBL/GenBank/DDBJ databases">
        <title>Phylogenomic reconstructions and comparative analyses of Kickxellomycotina fungi.</title>
        <authorList>
            <person name="Reynolds N.K."/>
            <person name="Stajich J.E."/>
            <person name="Barry K."/>
            <person name="Grigoriev I.V."/>
            <person name="Crous P."/>
            <person name="Smith M.E."/>
        </authorList>
    </citation>
    <scope>NUCLEOTIDE SEQUENCE</scope>
    <source>
        <strain evidence="6">BCRC 34381</strain>
    </source>
</reference>
<dbReference type="GO" id="GO:0003676">
    <property type="term" value="F:nucleic acid binding"/>
    <property type="evidence" value="ECO:0007669"/>
    <property type="project" value="InterPro"/>
</dbReference>
<dbReference type="SMART" id="SM00479">
    <property type="entry name" value="EXOIII"/>
    <property type="match status" value="1"/>
</dbReference>
<evidence type="ECO:0000256" key="2">
    <source>
        <dbReference type="ARBA" id="ARBA00022722"/>
    </source>
</evidence>
<dbReference type="InterPro" id="IPR012337">
    <property type="entry name" value="RNaseH-like_sf"/>
</dbReference>
<keyword evidence="7" id="KW-1185">Reference proteome</keyword>
<keyword evidence="2" id="KW-0540">Nuclease</keyword>
<keyword evidence="3" id="KW-0378">Hydrolase</keyword>
<comment type="caution">
    <text evidence="6">The sequence shown here is derived from an EMBL/GenBank/DDBJ whole genome shotgun (WGS) entry which is preliminary data.</text>
</comment>
<dbReference type="InterPro" id="IPR022894">
    <property type="entry name" value="Oligoribonuclease"/>
</dbReference>
<evidence type="ECO:0000256" key="4">
    <source>
        <dbReference type="ARBA" id="ARBA00022839"/>
    </source>
</evidence>
<proteinExistence type="inferred from homology"/>
<gene>
    <name evidence="6" type="ORF">LPJ61_003836</name>
</gene>
<dbReference type="Pfam" id="PF00929">
    <property type="entry name" value="RNase_T"/>
    <property type="match status" value="1"/>
</dbReference>
<feature type="non-terminal residue" evidence="6">
    <location>
        <position position="190"/>
    </location>
</feature>
<dbReference type="SUPFAM" id="SSF53098">
    <property type="entry name" value="Ribonuclease H-like"/>
    <property type="match status" value="1"/>
</dbReference>
<comment type="similarity">
    <text evidence="1">Belongs to the oligoribonuclease family.</text>
</comment>
<evidence type="ECO:0000313" key="6">
    <source>
        <dbReference type="EMBL" id="KAJ1728825.1"/>
    </source>
</evidence>
<sequence length="190" mass="21504">MAVQRCYGSKSQPLLPPLVWIDVETTGLVAEKDVILEVAMVLTDGMLESLDKPQSLVIGQPADQLRKLSTWARKWHQQSGLLDEVARSSLTVARAEQMLIDQIKRFCPTPGRAVLAGNNVGFDRGFIDRYMPVLANYLHFRNVDVSSVNELAKRWAPETLRGLSKKHTHRALDDITESIRELRFYQATLF</sequence>
<organism evidence="6 7">
    <name type="scientific">Coemansia biformis</name>
    <dbReference type="NCBI Taxonomy" id="1286918"/>
    <lineage>
        <taxon>Eukaryota</taxon>
        <taxon>Fungi</taxon>
        <taxon>Fungi incertae sedis</taxon>
        <taxon>Zoopagomycota</taxon>
        <taxon>Kickxellomycotina</taxon>
        <taxon>Kickxellomycetes</taxon>
        <taxon>Kickxellales</taxon>
        <taxon>Kickxellaceae</taxon>
        <taxon>Coemansia</taxon>
    </lineage>
</organism>
<dbReference type="OrthoDB" id="270189at2759"/>
<dbReference type="EMBL" id="JANBOI010000732">
    <property type="protein sequence ID" value="KAJ1728825.1"/>
    <property type="molecule type" value="Genomic_DNA"/>
</dbReference>
<evidence type="ECO:0000256" key="3">
    <source>
        <dbReference type="ARBA" id="ARBA00022801"/>
    </source>
</evidence>
<dbReference type="Gene3D" id="3.30.420.10">
    <property type="entry name" value="Ribonuclease H-like superfamily/Ribonuclease H"/>
    <property type="match status" value="1"/>
</dbReference>
<dbReference type="CDD" id="cd06135">
    <property type="entry name" value="Orn"/>
    <property type="match status" value="1"/>
</dbReference>
<feature type="domain" description="Exonuclease" evidence="5">
    <location>
        <begin position="17"/>
        <end position="190"/>
    </location>
</feature>
<dbReference type="AlphaFoldDB" id="A0A9W8CXV3"/>
<name>A0A9W8CXV3_9FUNG</name>
<dbReference type="Proteomes" id="UP001143981">
    <property type="component" value="Unassembled WGS sequence"/>
</dbReference>
<dbReference type="InterPro" id="IPR036397">
    <property type="entry name" value="RNaseH_sf"/>
</dbReference>
<dbReference type="PANTHER" id="PTHR11046:SF0">
    <property type="entry name" value="OLIGORIBONUCLEASE, MITOCHONDRIAL"/>
    <property type="match status" value="1"/>
</dbReference>
<evidence type="ECO:0000259" key="5">
    <source>
        <dbReference type="SMART" id="SM00479"/>
    </source>
</evidence>
<accession>A0A9W8CXV3</accession>
<evidence type="ECO:0000256" key="1">
    <source>
        <dbReference type="ARBA" id="ARBA00009921"/>
    </source>
</evidence>
<dbReference type="NCBIfam" id="NF003765">
    <property type="entry name" value="PRK05359.1"/>
    <property type="match status" value="1"/>
</dbReference>
<dbReference type="GO" id="GO:0000175">
    <property type="term" value="F:3'-5'-RNA exonuclease activity"/>
    <property type="evidence" value="ECO:0007669"/>
    <property type="project" value="InterPro"/>
</dbReference>
<keyword evidence="4" id="KW-0269">Exonuclease</keyword>
<evidence type="ECO:0000313" key="7">
    <source>
        <dbReference type="Proteomes" id="UP001143981"/>
    </source>
</evidence>
<protein>
    <recommendedName>
        <fullName evidence="5">Exonuclease domain-containing protein</fullName>
    </recommendedName>
</protein>